<dbReference type="EMBL" id="JAGXEW010000033">
    <property type="protein sequence ID" value="KAK1154825.1"/>
    <property type="molecule type" value="Genomic_DNA"/>
</dbReference>
<protein>
    <submittedName>
        <fullName evidence="2">Uncharacterized protein</fullName>
    </submittedName>
</protein>
<name>A0AAD8CPQ9_ACIOX</name>
<feature type="region of interest" description="Disordered" evidence="1">
    <location>
        <begin position="22"/>
        <end position="74"/>
    </location>
</feature>
<reference evidence="2" key="1">
    <citation type="submission" date="2022-02" db="EMBL/GenBank/DDBJ databases">
        <title>Atlantic sturgeon de novo genome assembly.</title>
        <authorList>
            <person name="Stock M."/>
            <person name="Klopp C."/>
            <person name="Guiguen Y."/>
            <person name="Cabau C."/>
            <person name="Parinello H."/>
            <person name="Santidrian Yebra-Pimentel E."/>
            <person name="Kuhl H."/>
            <person name="Dirks R.P."/>
            <person name="Guessner J."/>
            <person name="Wuertz S."/>
            <person name="Du K."/>
            <person name="Schartl M."/>
        </authorList>
    </citation>
    <scope>NUCLEOTIDE SEQUENCE</scope>
    <source>
        <strain evidence="2">STURGEONOMICS-FGT-2020</strain>
        <tissue evidence="2">Whole blood</tissue>
    </source>
</reference>
<accession>A0AAD8CPQ9</accession>
<gene>
    <name evidence="2" type="ORF">AOXY_G27810</name>
</gene>
<evidence type="ECO:0000256" key="1">
    <source>
        <dbReference type="SAM" id="MobiDB-lite"/>
    </source>
</evidence>
<dbReference type="AlphaFoldDB" id="A0AAD8CPQ9"/>
<sequence length="157" mass="16352">MTALVCAETACPDLTHTEAEGSLQGAAGAGGQTDPASAAQDRVEGGPHPCTPAAARCSPESEREDAGATQSCEDHSEWDSEFLHNCSTQRFPDSCSLPAPLPVLGTESVVLPQSCLSPSAPSRTRSSTRSHWGRRCPSPGPSLCRTTRTPASWCADS</sequence>
<dbReference type="Proteomes" id="UP001230051">
    <property type="component" value="Unassembled WGS sequence"/>
</dbReference>
<keyword evidence="3" id="KW-1185">Reference proteome</keyword>
<organism evidence="2 3">
    <name type="scientific">Acipenser oxyrinchus oxyrinchus</name>
    <dbReference type="NCBI Taxonomy" id="40147"/>
    <lineage>
        <taxon>Eukaryota</taxon>
        <taxon>Metazoa</taxon>
        <taxon>Chordata</taxon>
        <taxon>Craniata</taxon>
        <taxon>Vertebrata</taxon>
        <taxon>Euteleostomi</taxon>
        <taxon>Actinopterygii</taxon>
        <taxon>Chondrostei</taxon>
        <taxon>Acipenseriformes</taxon>
        <taxon>Acipenseridae</taxon>
        <taxon>Acipenser</taxon>
    </lineage>
</organism>
<feature type="compositionally biased region" description="Basic and acidic residues" evidence="1">
    <location>
        <begin position="59"/>
        <end position="74"/>
    </location>
</feature>
<evidence type="ECO:0000313" key="3">
    <source>
        <dbReference type="Proteomes" id="UP001230051"/>
    </source>
</evidence>
<comment type="caution">
    <text evidence="2">The sequence shown here is derived from an EMBL/GenBank/DDBJ whole genome shotgun (WGS) entry which is preliminary data.</text>
</comment>
<proteinExistence type="predicted"/>
<evidence type="ECO:0000313" key="2">
    <source>
        <dbReference type="EMBL" id="KAK1154825.1"/>
    </source>
</evidence>
<feature type="region of interest" description="Disordered" evidence="1">
    <location>
        <begin position="115"/>
        <end position="139"/>
    </location>
</feature>